<accession>A0A1I7X804</accession>
<organism evidence="1 2">
    <name type="scientific">Heterorhabditis bacteriophora</name>
    <name type="common">Entomopathogenic nematode worm</name>
    <dbReference type="NCBI Taxonomy" id="37862"/>
    <lineage>
        <taxon>Eukaryota</taxon>
        <taxon>Metazoa</taxon>
        <taxon>Ecdysozoa</taxon>
        <taxon>Nematoda</taxon>
        <taxon>Chromadorea</taxon>
        <taxon>Rhabditida</taxon>
        <taxon>Rhabditina</taxon>
        <taxon>Rhabditomorpha</taxon>
        <taxon>Strongyloidea</taxon>
        <taxon>Heterorhabditidae</taxon>
        <taxon>Heterorhabditis</taxon>
    </lineage>
</organism>
<proteinExistence type="predicted"/>
<dbReference type="AlphaFoldDB" id="A0A1I7X804"/>
<protein>
    <submittedName>
        <fullName evidence="2">Transcriptional regulator</fullName>
    </submittedName>
</protein>
<dbReference type="Proteomes" id="UP000095283">
    <property type="component" value="Unplaced"/>
</dbReference>
<reference evidence="2" key="1">
    <citation type="submission" date="2016-11" db="UniProtKB">
        <authorList>
            <consortium name="WormBaseParasite"/>
        </authorList>
    </citation>
    <scope>IDENTIFICATION</scope>
</reference>
<name>A0A1I7X804_HETBA</name>
<dbReference type="WBParaSite" id="Hba_13523">
    <property type="protein sequence ID" value="Hba_13523"/>
    <property type="gene ID" value="Hba_13523"/>
</dbReference>
<evidence type="ECO:0000313" key="2">
    <source>
        <dbReference type="WBParaSite" id="Hba_13523"/>
    </source>
</evidence>
<evidence type="ECO:0000313" key="1">
    <source>
        <dbReference type="Proteomes" id="UP000095283"/>
    </source>
</evidence>
<sequence>MRERPENRADPIPDLYSYFIIQKQVTADRALGALDVFCDQLS</sequence>
<keyword evidence="1" id="KW-1185">Reference proteome</keyword>